<dbReference type="PANTHER" id="PTHR23293:SF9">
    <property type="entry name" value="FAD SYNTHASE"/>
    <property type="match status" value="1"/>
</dbReference>
<evidence type="ECO:0000256" key="9">
    <source>
        <dbReference type="ARBA" id="ARBA00022840"/>
    </source>
</evidence>
<accession>A0AAD1XT57</accession>
<evidence type="ECO:0000313" key="15">
    <source>
        <dbReference type="Proteomes" id="UP001295684"/>
    </source>
</evidence>
<evidence type="ECO:0000256" key="11">
    <source>
        <dbReference type="ARBA" id="ARBA00031871"/>
    </source>
</evidence>
<evidence type="ECO:0000256" key="7">
    <source>
        <dbReference type="ARBA" id="ARBA00022741"/>
    </source>
</evidence>
<evidence type="ECO:0000256" key="5">
    <source>
        <dbReference type="ARBA" id="ARBA00022679"/>
    </source>
</evidence>
<proteinExistence type="predicted"/>
<evidence type="ECO:0000256" key="3">
    <source>
        <dbReference type="ARBA" id="ARBA00022630"/>
    </source>
</evidence>
<evidence type="ECO:0000313" key="14">
    <source>
        <dbReference type="EMBL" id="CAI2378477.1"/>
    </source>
</evidence>
<reference evidence="14" key="1">
    <citation type="submission" date="2023-07" db="EMBL/GenBank/DDBJ databases">
        <authorList>
            <consortium name="AG Swart"/>
            <person name="Singh M."/>
            <person name="Singh A."/>
            <person name="Seah K."/>
            <person name="Emmerich C."/>
        </authorList>
    </citation>
    <scope>NUCLEOTIDE SEQUENCE</scope>
    <source>
        <strain evidence="14">DP1</strain>
    </source>
</reference>
<dbReference type="Gene3D" id="3.40.50.620">
    <property type="entry name" value="HUPs"/>
    <property type="match status" value="1"/>
</dbReference>
<dbReference type="PANTHER" id="PTHR23293">
    <property type="entry name" value="FAD SYNTHETASE-RELATED FMN ADENYLYLTRANSFERASE"/>
    <property type="match status" value="1"/>
</dbReference>
<dbReference type="EMBL" id="CAMPGE010020209">
    <property type="protein sequence ID" value="CAI2378477.1"/>
    <property type="molecule type" value="Genomic_DNA"/>
</dbReference>
<comment type="caution">
    <text evidence="14">The sequence shown here is derived from an EMBL/GenBank/DDBJ whole genome shotgun (WGS) entry which is preliminary data.</text>
</comment>
<feature type="domain" description="Phosphoadenosine phosphosulphate reductase" evidence="13">
    <location>
        <begin position="153"/>
        <end position="229"/>
    </location>
</feature>
<keyword evidence="6" id="KW-0548">Nucleotidyltransferase</keyword>
<organism evidence="14 15">
    <name type="scientific">Euplotes crassus</name>
    <dbReference type="NCBI Taxonomy" id="5936"/>
    <lineage>
        <taxon>Eukaryota</taxon>
        <taxon>Sar</taxon>
        <taxon>Alveolata</taxon>
        <taxon>Ciliophora</taxon>
        <taxon>Intramacronucleata</taxon>
        <taxon>Spirotrichea</taxon>
        <taxon>Hypotrichia</taxon>
        <taxon>Euplotida</taxon>
        <taxon>Euplotidae</taxon>
        <taxon>Moneuplotes</taxon>
    </lineage>
</organism>
<evidence type="ECO:0000256" key="6">
    <source>
        <dbReference type="ARBA" id="ARBA00022695"/>
    </source>
</evidence>
<protein>
    <recommendedName>
        <fullName evidence="2">FAD synthase</fullName>
        <ecNumber evidence="2">2.7.7.2</ecNumber>
    </recommendedName>
    <alternativeName>
        <fullName evidence="10">FAD pyrophosphorylase</fullName>
    </alternativeName>
    <alternativeName>
        <fullName evidence="11">FMN adenylyltransferase</fullName>
    </alternativeName>
</protein>
<keyword evidence="4" id="KW-0288">FMN</keyword>
<dbReference type="GO" id="GO:0003919">
    <property type="term" value="F:FMN adenylyltransferase activity"/>
    <property type="evidence" value="ECO:0007669"/>
    <property type="project" value="UniProtKB-EC"/>
</dbReference>
<evidence type="ECO:0000256" key="1">
    <source>
        <dbReference type="ARBA" id="ARBA00004726"/>
    </source>
</evidence>
<keyword evidence="5" id="KW-0808">Transferase</keyword>
<dbReference type="Proteomes" id="UP001295684">
    <property type="component" value="Unassembled WGS sequence"/>
</dbReference>
<dbReference type="Pfam" id="PF01507">
    <property type="entry name" value="PAPS_reduct"/>
    <property type="match status" value="1"/>
</dbReference>
<dbReference type="InterPro" id="IPR014729">
    <property type="entry name" value="Rossmann-like_a/b/a_fold"/>
</dbReference>
<dbReference type="SUPFAM" id="SSF52402">
    <property type="entry name" value="Adenine nucleotide alpha hydrolases-like"/>
    <property type="match status" value="1"/>
</dbReference>
<keyword evidence="7" id="KW-0547">Nucleotide-binding</keyword>
<dbReference type="GO" id="GO:0006747">
    <property type="term" value="P:FAD biosynthetic process"/>
    <property type="evidence" value="ECO:0007669"/>
    <property type="project" value="TreeGrafter"/>
</dbReference>
<evidence type="ECO:0000256" key="2">
    <source>
        <dbReference type="ARBA" id="ARBA00012393"/>
    </source>
</evidence>
<keyword evidence="15" id="KW-1185">Reference proteome</keyword>
<evidence type="ECO:0000256" key="10">
    <source>
        <dbReference type="ARBA" id="ARBA00031145"/>
    </source>
</evidence>
<sequence>MDPESSEVQEDFILTTYTPPTTLSESLKGKLISSLKLLAECFEKLESPDQLVLGFNGGKDSIVMFHLVRAIFNYVLQRDDPVISYLQSCGEGDLLHSFNVEISSCRYIFFQFLEEEEFPEVISYCDIFEKEFDISIEKFTGKMKDDLTSLVDNDRVTTVIVGNRRTDPYSEHLKPVDPSSEGWPDFMRIHPLLDWSYVEIWEFLNYFKFEVCCLYEQGYTSLGRMHKTQKNPYLRRSSEELRDSQAEYYPAWHLTDDLKERESRIK</sequence>
<evidence type="ECO:0000256" key="4">
    <source>
        <dbReference type="ARBA" id="ARBA00022643"/>
    </source>
</evidence>
<keyword evidence="3" id="KW-0285">Flavoprotein</keyword>
<dbReference type="GO" id="GO:0005524">
    <property type="term" value="F:ATP binding"/>
    <property type="evidence" value="ECO:0007669"/>
    <property type="project" value="UniProtKB-KW"/>
</dbReference>
<gene>
    <name evidence="14" type="ORF">ECRASSUSDP1_LOCUS19874</name>
</gene>
<keyword evidence="8" id="KW-0274">FAD</keyword>
<evidence type="ECO:0000256" key="12">
    <source>
        <dbReference type="ARBA" id="ARBA00049494"/>
    </source>
</evidence>
<evidence type="ECO:0000256" key="8">
    <source>
        <dbReference type="ARBA" id="ARBA00022827"/>
    </source>
</evidence>
<dbReference type="InterPro" id="IPR002500">
    <property type="entry name" value="PAPS_reduct_dom"/>
</dbReference>
<comment type="pathway">
    <text evidence="1">Cofactor biosynthesis; FAD biosynthesis; FAD from FMN: step 1/1.</text>
</comment>
<dbReference type="EC" id="2.7.7.2" evidence="2"/>
<evidence type="ECO:0000259" key="13">
    <source>
        <dbReference type="Pfam" id="PF01507"/>
    </source>
</evidence>
<comment type="catalytic activity">
    <reaction evidence="12">
        <text>FMN + ATP + H(+) = FAD + diphosphate</text>
        <dbReference type="Rhea" id="RHEA:17237"/>
        <dbReference type="ChEBI" id="CHEBI:15378"/>
        <dbReference type="ChEBI" id="CHEBI:30616"/>
        <dbReference type="ChEBI" id="CHEBI:33019"/>
        <dbReference type="ChEBI" id="CHEBI:57692"/>
        <dbReference type="ChEBI" id="CHEBI:58210"/>
        <dbReference type="EC" id="2.7.7.2"/>
    </reaction>
</comment>
<dbReference type="AlphaFoldDB" id="A0AAD1XT57"/>
<name>A0AAD1XT57_EUPCR</name>
<keyword evidence="9" id="KW-0067">ATP-binding</keyword>